<evidence type="ECO:0000256" key="7">
    <source>
        <dbReference type="SAM" id="Phobius"/>
    </source>
</evidence>
<evidence type="ECO:0000256" key="4">
    <source>
        <dbReference type="ARBA" id="ARBA00022989"/>
    </source>
</evidence>
<feature type="transmembrane region" description="Helical" evidence="7">
    <location>
        <begin position="376"/>
        <end position="399"/>
    </location>
</feature>
<evidence type="ECO:0000259" key="8">
    <source>
        <dbReference type="PROSITE" id="PS50850"/>
    </source>
</evidence>
<dbReference type="Pfam" id="PF07690">
    <property type="entry name" value="MFS_1"/>
    <property type="match status" value="1"/>
</dbReference>
<feature type="transmembrane region" description="Helical" evidence="7">
    <location>
        <begin position="319"/>
        <end position="337"/>
    </location>
</feature>
<dbReference type="CDD" id="cd17319">
    <property type="entry name" value="MFS_ExuT_GudP_like"/>
    <property type="match status" value="1"/>
</dbReference>
<dbReference type="GO" id="GO:0016020">
    <property type="term" value="C:membrane"/>
    <property type="evidence" value="ECO:0007669"/>
    <property type="project" value="UniProtKB-SubCell"/>
</dbReference>
<comment type="subcellular location">
    <subcellularLocation>
        <location evidence="1">Membrane</location>
        <topology evidence="1">Multi-pass membrane protein</topology>
    </subcellularLocation>
</comment>
<proteinExistence type="inferred from homology"/>
<feature type="transmembrane region" description="Helical" evidence="7">
    <location>
        <begin position="92"/>
        <end position="116"/>
    </location>
</feature>
<organism evidence="9 10">
    <name type="scientific">Tenebrionibacter intestinalis</name>
    <dbReference type="NCBI Taxonomy" id="2799638"/>
    <lineage>
        <taxon>Bacteria</taxon>
        <taxon>Pseudomonadati</taxon>
        <taxon>Pseudomonadota</taxon>
        <taxon>Gammaproteobacteria</taxon>
        <taxon>Enterobacterales</taxon>
        <taxon>Enterobacteriaceae</taxon>
        <taxon>Tenebrionibacter/Tenebrionicola group</taxon>
        <taxon>Tenebrionibacter</taxon>
    </lineage>
</organism>
<keyword evidence="2" id="KW-1003">Cell membrane</keyword>
<feature type="transmembrane region" description="Helical" evidence="7">
    <location>
        <begin position="405"/>
        <end position="426"/>
    </location>
</feature>
<feature type="transmembrane region" description="Helical" evidence="7">
    <location>
        <begin position="177"/>
        <end position="196"/>
    </location>
</feature>
<evidence type="ECO:0000256" key="3">
    <source>
        <dbReference type="ARBA" id="ARBA00022692"/>
    </source>
</evidence>
<evidence type="ECO:0000256" key="6">
    <source>
        <dbReference type="ARBA" id="ARBA00038514"/>
    </source>
</evidence>
<dbReference type="InterPro" id="IPR020846">
    <property type="entry name" value="MFS_dom"/>
</dbReference>
<dbReference type="PANTHER" id="PTHR11662">
    <property type="entry name" value="SOLUTE CARRIER FAMILY 17"/>
    <property type="match status" value="1"/>
</dbReference>
<reference evidence="9" key="1">
    <citation type="submission" date="2021-01" db="EMBL/GenBank/DDBJ databases">
        <title>Intestinitalea alba gen. nov., sp. nov., a novel genus of the family Enterobacteriaceae, isolated from the gut of the plastic-eating mealworm Tenebrio molitor L.</title>
        <authorList>
            <person name="Yang Y."/>
        </authorList>
    </citation>
    <scope>NUCLEOTIDE SEQUENCE</scope>
    <source>
        <strain evidence="9">BIT-L3</strain>
    </source>
</reference>
<evidence type="ECO:0000256" key="2">
    <source>
        <dbReference type="ARBA" id="ARBA00022475"/>
    </source>
</evidence>
<feature type="domain" description="Major facilitator superfamily (MFS) profile" evidence="8">
    <location>
        <begin position="25"/>
        <end position="431"/>
    </location>
</feature>
<keyword evidence="5 7" id="KW-0472">Membrane</keyword>
<dbReference type="InterPro" id="IPR050382">
    <property type="entry name" value="MFS_Na/Anion_cotransporter"/>
</dbReference>
<dbReference type="EMBL" id="JAEPBH010000021">
    <property type="protein sequence ID" value="MBK4715553.1"/>
    <property type="molecule type" value="Genomic_DNA"/>
</dbReference>
<gene>
    <name evidence="9" type="ORF">JJB97_09445</name>
</gene>
<evidence type="ECO:0000256" key="1">
    <source>
        <dbReference type="ARBA" id="ARBA00004141"/>
    </source>
</evidence>
<dbReference type="GO" id="GO:0022857">
    <property type="term" value="F:transmembrane transporter activity"/>
    <property type="evidence" value="ECO:0007669"/>
    <property type="project" value="InterPro"/>
</dbReference>
<feature type="transmembrane region" description="Helical" evidence="7">
    <location>
        <begin position="20"/>
        <end position="38"/>
    </location>
</feature>
<dbReference type="Proteomes" id="UP000659047">
    <property type="component" value="Unassembled WGS sequence"/>
</dbReference>
<evidence type="ECO:0000313" key="9">
    <source>
        <dbReference type="EMBL" id="MBK4715553.1"/>
    </source>
</evidence>
<sequence length="439" mass="47180">MTTPQGGFAASHAPAEKRTRARLAILALLAVGTMINYLDRTVLGIAAIDVGHELGIGAATMGIVFSAFAWTYALMQIPGGIFLDRFGNKVTYALSLTLWSAFTLLHGAAVGIKTLLLCRLGLGMSEAPCFPVNSRVVGKWFPQHERARATAVYTVGEYLGLAAFAPLLFFIMEAFGWRILFVVVGVAGLLFAQVWCHYYREPHESETANSAELEYIGLNADAPQEEPKMNASWHNVKLLLRCRPILGAGIGQFAGNTTLVFFLTWFPTYLAVERHMPWLKIGFFAVMPFLAAALGVMVGGWASDALLKRTGSANIARKLPIIVGLLMASSIITANWMPNDQAVIAVLSLAFFGQGMVGLGWTLVSDMAPKSLAGLTGGLFNFCSNMASIITPLVVGIIVSVTGNFYYALIYIGGAALLGVCAYVFILGDVKRIVLPGVE</sequence>
<keyword evidence="3 7" id="KW-0812">Transmembrane</keyword>
<dbReference type="SUPFAM" id="SSF103473">
    <property type="entry name" value="MFS general substrate transporter"/>
    <property type="match status" value="1"/>
</dbReference>
<keyword evidence="10" id="KW-1185">Reference proteome</keyword>
<evidence type="ECO:0000256" key="5">
    <source>
        <dbReference type="ARBA" id="ARBA00023136"/>
    </source>
</evidence>
<dbReference type="InterPro" id="IPR011701">
    <property type="entry name" value="MFS"/>
</dbReference>
<feature type="transmembrane region" description="Helical" evidence="7">
    <location>
        <begin position="50"/>
        <end position="72"/>
    </location>
</feature>
<dbReference type="RefSeq" id="WP_238713780.1">
    <property type="nucleotide sequence ID" value="NZ_JAEPBH010000021.1"/>
</dbReference>
<accession>A0A8K0V220</accession>
<name>A0A8K0V220_9ENTR</name>
<dbReference type="Gene3D" id="1.20.1250.20">
    <property type="entry name" value="MFS general substrate transporter like domains"/>
    <property type="match status" value="2"/>
</dbReference>
<evidence type="ECO:0000313" key="10">
    <source>
        <dbReference type="Proteomes" id="UP000659047"/>
    </source>
</evidence>
<comment type="similarity">
    <text evidence="6">Belongs to the major facilitator superfamily. Phthalate permease family.</text>
</comment>
<feature type="transmembrane region" description="Helical" evidence="7">
    <location>
        <begin position="343"/>
        <end position="364"/>
    </location>
</feature>
<dbReference type="PANTHER" id="PTHR11662:SF333">
    <property type="entry name" value="D-GALACTONATE TRANSPORTER"/>
    <property type="match status" value="1"/>
</dbReference>
<dbReference type="InterPro" id="IPR036259">
    <property type="entry name" value="MFS_trans_sf"/>
</dbReference>
<feature type="transmembrane region" description="Helical" evidence="7">
    <location>
        <begin position="245"/>
        <end position="266"/>
    </location>
</feature>
<dbReference type="PROSITE" id="PS50850">
    <property type="entry name" value="MFS"/>
    <property type="match status" value="1"/>
</dbReference>
<protein>
    <submittedName>
        <fullName evidence="9">MFS transporter</fullName>
    </submittedName>
</protein>
<keyword evidence="4 7" id="KW-1133">Transmembrane helix</keyword>
<dbReference type="AlphaFoldDB" id="A0A8K0V220"/>
<feature type="transmembrane region" description="Helical" evidence="7">
    <location>
        <begin position="278"/>
        <end position="307"/>
    </location>
</feature>
<comment type="caution">
    <text evidence="9">The sequence shown here is derived from an EMBL/GenBank/DDBJ whole genome shotgun (WGS) entry which is preliminary data.</text>
</comment>